<dbReference type="STRING" id="1423813.FC26_GL002397"/>
<comment type="similarity">
    <text evidence="8">Belongs to the FtsQ/DivIB family. DivIB subfamily.</text>
</comment>
<keyword evidence="12" id="KW-1185">Reference proteome</keyword>
<comment type="subcellular location">
    <subcellularLocation>
        <location evidence="8">Cell membrane</location>
        <topology evidence="8">Single-pass type II membrane protein</topology>
    </subcellularLocation>
    <subcellularLocation>
        <location evidence="1">Membrane</location>
    </subcellularLocation>
    <text evidence="8">Localizes to the division septum.</text>
</comment>
<evidence type="ECO:0000256" key="3">
    <source>
        <dbReference type="ARBA" id="ARBA00022618"/>
    </source>
</evidence>
<dbReference type="EMBL" id="AYYY01000006">
    <property type="protein sequence ID" value="KRM62333.1"/>
    <property type="molecule type" value="Genomic_DNA"/>
</dbReference>
<dbReference type="PANTHER" id="PTHR37820">
    <property type="entry name" value="CELL DIVISION PROTEIN DIVIB"/>
    <property type="match status" value="1"/>
</dbReference>
<sequence length="280" mass="31628">MGDDHHNFSHHRYAQRLAEIEKRELERKQQHQVHRHQSSESIGNKLPKLKKQRHGRTALRAILLLLFFATIFVGMLFIISPFSKVDKIDVVGNHQLTDREVIKATGLSTNDFMWKIDQRSKVINKTARKENPEIKNVAISVTGFRDIKLTVVENQLIGSVYRNGVYLPVLSSGHVINHAQGSPVHGGAVYSGFKSQKILVQTAQQYAGLSQVIQDGISEVKFQPTKNDPQRLRLFMNDGNEVLIKYTQLKEKMAYYPGIASSMSSSGIVNLEVGAYSRSY</sequence>
<gene>
    <name evidence="8" type="primary">divIB</name>
    <name evidence="11" type="ORF">FC26_GL002397</name>
</gene>
<keyword evidence="2 8" id="KW-1003">Cell membrane</keyword>
<evidence type="ECO:0000256" key="9">
    <source>
        <dbReference type="SAM" id="MobiDB-lite"/>
    </source>
</evidence>
<dbReference type="Gene3D" id="3.40.50.10960">
    <property type="match status" value="1"/>
</dbReference>
<dbReference type="GO" id="GO:0005886">
    <property type="term" value="C:plasma membrane"/>
    <property type="evidence" value="ECO:0007669"/>
    <property type="project" value="UniProtKB-SubCell"/>
</dbReference>
<evidence type="ECO:0000256" key="8">
    <source>
        <dbReference type="HAMAP-Rule" id="MF_00912"/>
    </source>
</evidence>
<evidence type="ECO:0000313" key="11">
    <source>
        <dbReference type="EMBL" id="KRM62333.1"/>
    </source>
</evidence>
<protein>
    <recommendedName>
        <fullName evidence="8">Cell division protein DivIB</fullName>
    </recommendedName>
</protein>
<dbReference type="OrthoDB" id="1819027at2"/>
<dbReference type="HAMAP" id="MF_00912">
    <property type="entry name" value="DivIB"/>
    <property type="match status" value="1"/>
</dbReference>
<dbReference type="InterPro" id="IPR005548">
    <property type="entry name" value="Cell_div_FtsQ/DivIB_C"/>
</dbReference>
<dbReference type="Pfam" id="PF03799">
    <property type="entry name" value="FtsQ_DivIB_C"/>
    <property type="match status" value="1"/>
</dbReference>
<evidence type="ECO:0000256" key="1">
    <source>
        <dbReference type="ARBA" id="ARBA00004370"/>
    </source>
</evidence>
<feature type="region of interest" description="Disordered" evidence="9">
    <location>
        <begin position="25"/>
        <end position="50"/>
    </location>
</feature>
<dbReference type="RefSeq" id="WP_057777408.1">
    <property type="nucleotide sequence ID" value="NZ_AYYY01000006.1"/>
</dbReference>
<dbReference type="InterPro" id="IPR026580">
    <property type="entry name" value="DivIB"/>
</dbReference>
<evidence type="ECO:0000256" key="6">
    <source>
        <dbReference type="ARBA" id="ARBA00023136"/>
    </source>
</evidence>
<evidence type="ECO:0000256" key="4">
    <source>
        <dbReference type="ARBA" id="ARBA00022692"/>
    </source>
</evidence>
<dbReference type="GO" id="GO:0032153">
    <property type="term" value="C:cell division site"/>
    <property type="evidence" value="ECO:0007669"/>
    <property type="project" value="UniProtKB-UniRule"/>
</dbReference>
<reference evidence="11 12" key="1">
    <citation type="journal article" date="2015" name="Genome Announc.">
        <title>Expanding the biotechnology potential of lactobacilli through comparative genomics of 213 strains and associated genera.</title>
        <authorList>
            <person name="Sun Z."/>
            <person name="Harris H.M."/>
            <person name="McCann A."/>
            <person name="Guo C."/>
            <person name="Argimon S."/>
            <person name="Zhang W."/>
            <person name="Yang X."/>
            <person name="Jeffery I.B."/>
            <person name="Cooney J.C."/>
            <person name="Kagawa T.F."/>
            <person name="Liu W."/>
            <person name="Song Y."/>
            <person name="Salvetti E."/>
            <person name="Wrobel A."/>
            <person name="Rasinkangas P."/>
            <person name="Parkhill J."/>
            <person name="Rea M.C."/>
            <person name="O'Sullivan O."/>
            <person name="Ritari J."/>
            <person name="Douillard F.P."/>
            <person name="Paul Ross R."/>
            <person name="Yang R."/>
            <person name="Briner A.E."/>
            <person name="Felis G.E."/>
            <person name="de Vos W.M."/>
            <person name="Barrangou R."/>
            <person name="Klaenhammer T.R."/>
            <person name="Caufield P.W."/>
            <person name="Cui Y."/>
            <person name="Zhang H."/>
            <person name="O'Toole P.W."/>
        </authorList>
    </citation>
    <scope>NUCLEOTIDE SEQUENCE [LARGE SCALE GENOMIC DNA]</scope>
    <source>
        <strain evidence="11 12">DSM 20634</strain>
    </source>
</reference>
<dbReference type="Proteomes" id="UP000051733">
    <property type="component" value="Unassembled WGS sequence"/>
</dbReference>
<evidence type="ECO:0000256" key="7">
    <source>
        <dbReference type="ARBA" id="ARBA00023306"/>
    </source>
</evidence>
<feature type="domain" description="POTRA" evidence="10">
    <location>
        <begin position="83"/>
        <end position="154"/>
    </location>
</feature>
<keyword evidence="6 8" id="KW-0472">Membrane</keyword>
<evidence type="ECO:0000256" key="5">
    <source>
        <dbReference type="ARBA" id="ARBA00022989"/>
    </source>
</evidence>
<dbReference type="PATRIC" id="fig|1423813.3.peg.2444"/>
<keyword evidence="7 8" id="KW-0131">Cell cycle</keyword>
<dbReference type="PROSITE" id="PS51779">
    <property type="entry name" value="POTRA"/>
    <property type="match status" value="1"/>
</dbReference>
<accession>A0A0R2A5K5</accession>
<dbReference type="Pfam" id="PF08478">
    <property type="entry name" value="POTRA_1"/>
    <property type="match status" value="1"/>
</dbReference>
<evidence type="ECO:0000259" key="10">
    <source>
        <dbReference type="PROSITE" id="PS51779"/>
    </source>
</evidence>
<evidence type="ECO:0000256" key="2">
    <source>
        <dbReference type="ARBA" id="ARBA00022475"/>
    </source>
</evidence>
<dbReference type="PANTHER" id="PTHR37820:SF1">
    <property type="entry name" value="CELL DIVISION PROTEIN FTSQ"/>
    <property type="match status" value="1"/>
</dbReference>
<name>A0A0R2A5K5_9LACO</name>
<evidence type="ECO:0000313" key="12">
    <source>
        <dbReference type="Proteomes" id="UP000051733"/>
    </source>
</evidence>
<organism evidence="11 12">
    <name type="scientific">Paucilactobacillus vaccinostercus DSM 20634</name>
    <dbReference type="NCBI Taxonomy" id="1423813"/>
    <lineage>
        <taxon>Bacteria</taxon>
        <taxon>Bacillati</taxon>
        <taxon>Bacillota</taxon>
        <taxon>Bacilli</taxon>
        <taxon>Lactobacillales</taxon>
        <taxon>Lactobacillaceae</taxon>
        <taxon>Paucilactobacillus</taxon>
    </lineage>
</organism>
<dbReference type="InterPro" id="IPR050487">
    <property type="entry name" value="FtsQ_DivIB"/>
</dbReference>
<comment type="function">
    <text evidence="8">Cell division protein that may be involved in stabilizing or promoting the assembly of the division complex.</text>
</comment>
<keyword evidence="3 8" id="KW-0132">Cell division</keyword>
<dbReference type="GO" id="GO:0043093">
    <property type="term" value="P:FtsZ-dependent cytokinesis"/>
    <property type="evidence" value="ECO:0007669"/>
    <property type="project" value="UniProtKB-UniRule"/>
</dbReference>
<comment type="caution">
    <text evidence="11">The sequence shown here is derived from an EMBL/GenBank/DDBJ whole genome shotgun (WGS) entry which is preliminary data.</text>
</comment>
<keyword evidence="5 8" id="KW-1133">Transmembrane helix</keyword>
<keyword evidence="4 8" id="KW-0812">Transmembrane</keyword>
<proteinExistence type="inferred from homology"/>
<dbReference type="InterPro" id="IPR013685">
    <property type="entry name" value="POTRA_FtsQ_type"/>
</dbReference>
<dbReference type="InterPro" id="IPR034746">
    <property type="entry name" value="POTRA"/>
</dbReference>
<dbReference type="AlphaFoldDB" id="A0A0R2A5K5"/>
<feature type="transmembrane region" description="Helical" evidence="8">
    <location>
        <begin position="58"/>
        <end position="79"/>
    </location>
</feature>